<name>A0A9E7A338_9FLAO</name>
<dbReference type="Proteomes" id="UP000831290">
    <property type="component" value="Chromosome"/>
</dbReference>
<keyword evidence="2" id="KW-0012">Acyltransferase</keyword>
<dbReference type="PANTHER" id="PTHR11735">
    <property type="entry name" value="TRNA N6-ADENOSINE THREONYLCARBAMOYLTRANSFERASE"/>
    <property type="match status" value="1"/>
</dbReference>
<proteinExistence type="predicted"/>
<dbReference type="NCBIfam" id="TIGR03725">
    <property type="entry name" value="T6A_YeaZ"/>
    <property type="match status" value="1"/>
</dbReference>
<reference evidence="2" key="1">
    <citation type="submission" date="2022-03" db="EMBL/GenBank/DDBJ databases">
        <title>Description of Abyssus ytuae gen. nov., sp. nov., a novel member of the family Flavobacteriaceae isolated from the sediment of Mariana Trench.</title>
        <authorList>
            <person name="Zhang J."/>
            <person name="Xu X."/>
        </authorList>
    </citation>
    <scope>NUCLEOTIDE SEQUENCE</scope>
    <source>
        <strain evidence="2">MT3330</strain>
    </source>
</reference>
<dbReference type="GO" id="GO:0002949">
    <property type="term" value="P:tRNA threonylcarbamoyladenosine modification"/>
    <property type="evidence" value="ECO:0007669"/>
    <property type="project" value="InterPro"/>
</dbReference>
<gene>
    <name evidence="2" type="primary">tsaB</name>
    <name evidence="2" type="ORF">MQE35_06635</name>
</gene>
<dbReference type="InterPro" id="IPR022496">
    <property type="entry name" value="T6A_TsaB"/>
</dbReference>
<protein>
    <submittedName>
        <fullName evidence="2">tRNA (Adenosine(37)-N6)-threonylcarbamoyltransferase complex dimerization subunit type 1 TsaB</fullName>
        <ecNumber evidence="2">2.3.1.234</ecNumber>
    </submittedName>
</protein>
<feature type="domain" description="Gcp-like" evidence="1">
    <location>
        <begin position="36"/>
        <end position="151"/>
    </location>
</feature>
<dbReference type="CDD" id="cd24032">
    <property type="entry name" value="ASKHA_NBD_TsaB"/>
    <property type="match status" value="1"/>
</dbReference>
<dbReference type="KEGG" id="fbm:MQE35_06635"/>
<dbReference type="Pfam" id="PF00814">
    <property type="entry name" value="TsaD"/>
    <property type="match status" value="1"/>
</dbReference>
<dbReference type="InterPro" id="IPR043129">
    <property type="entry name" value="ATPase_NBD"/>
</dbReference>
<sequence>MAVILNLETSTTNCSVSIGKDGNVIALREVNNKNYTHSENLHVFIQEVLEKANISVNNLEAIAVSKGPGSYTGLRIGVSAAKGLCYALNKPLISVATLQVLAQQLTIDEGSIISLLDARRMEVYSAVFDKNYNEIRKTNAEIITESSFVDFLEKEKVYFIGPGAEKCKDIIKHSNAVFPEITHVPSAREMAALAELKYKKSDFEDVAYFEPYYLKDFVTVTPGKKTK</sequence>
<dbReference type="RefSeq" id="WP_255845583.1">
    <property type="nucleotide sequence ID" value="NZ_CP094358.1"/>
</dbReference>
<dbReference type="PANTHER" id="PTHR11735:SF11">
    <property type="entry name" value="TRNA THREONYLCARBAMOYLADENOSINE BIOSYNTHESIS PROTEIN TSAB"/>
    <property type="match status" value="1"/>
</dbReference>
<accession>A0A9E7A338</accession>
<evidence type="ECO:0000313" key="2">
    <source>
        <dbReference type="EMBL" id="UOB18966.1"/>
    </source>
</evidence>
<organism evidence="2 3">
    <name type="scientific">Abyssalbus ytuae</name>
    <dbReference type="NCBI Taxonomy" id="2926907"/>
    <lineage>
        <taxon>Bacteria</taxon>
        <taxon>Pseudomonadati</taxon>
        <taxon>Bacteroidota</taxon>
        <taxon>Flavobacteriia</taxon>
        <taxon>Flavobacteriales</taxon>
        <taxon>Flavobacteriaceae</taxon>
        <taxon>Abyssalbus</taxon>
    </lineage>
</organism>
<keyword evidence="3" id="KW-1185">Reference proteome</keyword>
<dbReference type="SUPFAM" id="SSF53067">
    <property type="entry name" value="Actin-like ATPase domain"/>
    <property type="match status" value="2"/>
</dbReference>
<evidence type="ECO:0000259" key="1">
    <source>
        <dbReference type="Pfam" id="PF00814"/>
    </source>
</evidence>
<dbReference type="EMBL" id="CP094358">
    <property type="protein sequence ID" value="UOB18966.1"/>
    <property type="molecule type" value="Genomic_DNA"/>
</dbReference>
<dbReference type="InterPro" id="IPR000905">
    <property type="entry name" value="Gcp-like_dom"/>
</dbReference>
<evidence type="ECO:0000313" key="3">
    <source>
        <dbReference type="Proteomes" id="UP000831290"/>
    </source>
</evidence>
<dbReference type="EC" id="2.3.1.234" evidence="2"/>
<dbReference type="Gene3D" id="3.30.420.40">
    <property type="match status" value="2"/>
</dbReference>
<dbReference type="GO" id="GO:0005829">
    <property type="term" value="C:cytosol"/>
    <property type="evidence" value="ECO:0007669"/>
    <property type="project" value="TreeGrafter"/>
</dbReference>
<dbReference type="AlphaFoldDB" id="A0A9E7A338"/>
<dbReference type="GO" id="GO:0061711">
    <property type="term" value="F:tRNA N(6)-L-threonylcarbamoyladenine synthase activity"/>
    <property type="evidence" value="ECO:0007669"/>
    <property type="project" value="UniProtKB-EC"/>
</dbReference>
<keyword evidence="2" id="KW-0808">Transferase</keyword>